<accession>V6SQG5</accession>
<keyword evidence="2" id="KW-1185">Reference proteome</keyword>
<comment type="caution">
    <text evidence="1">The sequence shown here is derived from an EMBL/GenBank/DDBJ whole genome shotgun (WGS) entry which is preliminary data.</text>
</comment>
<dbReference type="PATRIC" id="fig|1341181.4.peg.961"/>
<dbReference type="AlphaFoldDB" id="V6SQG5"/>
<dbReference type="Proteomes" id="UP000018004">
    <property type="component" value="Unassembled WGS sequence"/>
</dbReference>
<gene>
    <name evidence="1" type="ORF">FLJC2902T_09700</name>
</gene>
<name>V6SQG5_9FLAO</name>
<proteinExistence type="predicted"/>
<organism evidence="1 2">
    <name type="scientific">Flavobacterium limnosediminis JC2902</name>
    <dbReference type="NCBI Taxonomy" id="1341181"/>
    <lineage>
        <taxon>Bacteria</taxon>
        <taxon>Pseudomonadati</taxon>
        <taxon>Bacteroidota</taxon>
        <taxon>Flavobacteriia</taxon>
        <taxon>Flavobacteriales</taxon>
        <taxon>Flavobacteriaceae</taxon>
        <taxon>Flavobacterium</taxon>
    </lineage>
</organism>
<protein>
    <submittedName>
        <fullName evidence="1">Uncharacterized protein</fullName>
    </submittedName>
</protein>
<dbReference type="EMBL" id="AVGG01000003">
    <property type="protein sequence ID" value="ESU28938.1"/>
    <property type="molecule type" value="Genomic_DNA"/>
</dbReference>
<evidence type="ECO:0000313" key="1">
    <source>
        <dbReference type="EMBL" id="ESU28938.1"/>
    </source>
</evidence>
<evidence type="ECO:0000313" key="2">
    <source>
        <dbReference type="Proteomes" id="UP000018004"/>
    </source>
</evidence>
<reference evidence="1 2" key="1">
    <citation type="submission" date="2013-08" db="EMBL/GenBank/DDBJ databases">
        <title>Flavobacterium limnosediminis JC2902 genome sequencing.</title>
        <authorList>
            <person name="Lee K."/>
            <person name="Yi H."/>
            <person name="Park S."/>
            <person name="Chun J."/>
        </authorList>
    </citation>
    <scope>NUCLEOTIDE SEQUENCE [LARGE SCALE GENOMIC DNA]</scope>
    <source>
        <strain evidence="1 2">JC2902</strain>
    </source>
</reference>
<sequence length="50" mass="5892">MLKVKIPNLKIQIPKFSNHQLNVIDFVWSPEFKIWNLMFIYSSVEVVASV</sequence>